<dbReference type="Proteomes" id="UP001238163">
    <property type="component" value="Unassembled WGS sequence"/>
</dbReference>
<dbReference type="GO" id="GO:0051082">
    <property type="term" value="F:unfolded protein binding"/>
    <property type="evidence" value="ECO:0007669"/>
    <property type="project" value="TreeGrafter"/>
</dbReference>
<dbReference type="AlphaFoldDB" id="A0AAE3VGP4"/>
<feature type="compositionally biased region" description="Polar residues" evidence="6">
    <location>
        <begin position="1"/>
        <end position="10"/>
    </location>
</feature>
<evidence type="ECO:0000256" key="4">
    <source>
        <dbReference type="RuleBase" id="RU000639"/>
    </source>
</evidence>
<keyword evidence="3" id="KW-0963">Cytoplasm</keyword>
<dbReference type="PRINTS" id="PR00773">
    <property type="entry name" value="GRPEPROTEIN"/>
</dbReference>
<dbReference type="Pfam" id="PF01025">
    <property type="entry name" value="GrpE"/>
    <property type="match status" value="1"/>
</dbReference>
<evidence type="ECO:0000256" key="3">
    <source>
        <dbReference type="HAMAP-Rule" id="MF_01151"/>
    </source>
</evidence>
<dbReference type="InterPro" id="IPR013805">
    <property type="entry name" value="GrpE_CC"/>
</dbReference>
<dbReference type="GO" id="GO:0005737">
    <property type="term" value="C:cytoplasm"/>
    <property type="evidence" value="ECO:0007669"/>
    <property type="project" value="UniProtKB-SubCell"/>
</dbReference>
<dbReference type="RefSeq" id="WP_307261579.1">
    <property type="nucleotide sequence ID" value="NZ_JAUSVL010000001.1"/>
</dbReference>
<dbReference type="SUPFAM" id="SSF51064">
    <property type="entry name" value="Head domain of nucleotide exchange factor GrpE"/>
    <property type="match status" value="1"/>
</dbReference>
<keyword evidence="3 4" id="KW-0346">Stress response</keyword>
<comment type="similarity">
    <text evidence="1 3 5">Belongs to the GrpE family.</text>
</comment>
<organism evidence="7 8">
    <name type="scientific">Oligosphaera ethanolica</name>
    <dbReference type="NCBI Taxonomy" id="760260"/>
    <lineage>
        <taxon>Bacteria</taxon>
        <taxon>Pseudomonadati</taxon>
        <taxon>Lentisphaerota</taxon>
        <taxon>Oligosphaeria</taxon>
        <taxon>Oligosphaerales</taxon>
        <taxon>Oligosphaeraceae</taxon>
        <taxon>Oligosphaera</taxon>
    </lineage>
</organism>
<proteinExistence type="inferred from homology"/>
<dbReference type="InterPro" id="IPR000740">
    <property type="entry name" value="GrpE"/>
</dbReference>
<comment type="subunit">
    <text evidence="3">Homodimer.</text>
</comment>
<keyword evidence="8" id="KW-1185">Reference proteome</keyword>
<dbReference type="CDD" id="cd00446">
    <property type="entry name" value="GrpE"/>
    <property type="match status" value="1"/>
</dbReference>
<evidence type="ECO:0000256" key="5">
    <source>
        <dbReference type="RuleBase" id="RU004478"/>
    </source>
</evidence>
<dbReference type="HAMAP" id="MF_01151">
    <property type="entry name" value="GrpE"/>
    <property type="match status" value="1"/>
</dbReference>
<comment type="subcellular location">
    <subcellularLocation>
        <location evidence="3">Cytoplasm</location>
    </subcellularLocation>
</comment>
<comment type="function">
    <text evidence="3 4">Participates actively in the response to hyperosmotic and heat shock by preventing the aggregation of stress-denatured proteins, in association with DnaK and GrpE. It is the nucleotide exchange factor for DnaK and may function as a thermosensor. Unfolded proteins bind initially to DnaJ; upon interaction with the DnaJ-bound protein, DnaK hydrolyzes its bound ATP, resulting in the formation of a stable complex. GrpE releases ADP from DnaK; ATP binding to DnaK triggers the release of the substrate protein, thus completing the reaction cycle. Several rounds of ATP-dependent interactions between DnaJ, DnaK and GrpE are required for fully efficient folding.</text>
</comment>
<sequence>MSAEDINQQPVDADNNAAAAAANDQAAANTGGTEAEKDNTVFDSIFTKKKNAADGATTADGTAVADANAQAANVVAEGDAAEKAPAQPDFQAQIAEMTDKLLRSRAEFDNYRKRIAREFGEVRDQAKQRTIGEFLNVYDIFILAVSHMETASDIESIKQGMQLILAEFERTFESLGVKEVAAVGKPFDARFHEAVAQESSDSVPEGSVIRQWKSGFTVGENLLRPATVVVSSGKAAESAAEATATGEDSNDGK</sequence>
<evidence type="ECO:0000256" key="6">
    <source>
        <dbReference type="SAM" id="MobiDB-lite"/>
    </source>
</evidence>
<protein>
    <recommendedName>
        <fullName evidence="3 4">Protein GrpE</fullName>
    </recommendedName>
    <alternativeName>
        <fullName evidence="3">HSP-70 cofactor</fullName>
    </alternativeName>
</protein>
<feature type="region of interest" description="Disordered" evidence="6">
    <location>
        <begin position="1"/>
        <end position="39"/>
    </location>
</feature>
<keyword evidence="2 3" id="KW-0143">Chaperone</keyword>
<dbReference type="GO" id="GO:0051087">
    <property type="term" value="F:protein-folding chaperone binding"/>
    <property type="evidence" value="ECO:0007669"/>
    <property type="project" value="InterPro"/>
</dbReference>
<accession>A0AAE3VGP4</accession>
<dbReference type="PANTHER" id="PTHR21237">
    <property type="entry name" value="GRPE PROTEIN"/>
    <property type="match status" value="1"/>
</dbReference>
<dbReference type="PROSITE" id="PS01071">
    <property type="entry name" value="GRPE"/>
    <property type="match status" value="1"/>
</dbReference>
<evidence type="ECO:0000256" key="1">
    <source>
        <dbReference type="ARBA" id="ARBA00009054"/>
    </source>
</evidence>
<dbReference type="SUPFAM" id="SSF58014">
    <property type="entry name" value="Coiled-coil domain of nucleotide exchange factor GrpE"/>
    <property type="match status" value="1"/>
</dbReference>
<reference evidence="7" key="1">
    <citation type="submission" date="2023-07" db="EMBL/GenBank/DDBJ databases">
        <title>Genomic Encyclopedia of Type Strains, Phase IV (KMG-IV): sequencing the most valuable type-strain genomes for metagenomic binning, comparative biology and taxonomic classification.</title>
        <authorList>
            <person name="Goeker M."/>
        </authorList>
    </citation>
    <scope>NUCLEOTIDE SEQUENCE</scope>
    <source>
        <strain evidence="7">DSM 24202</strain>
    </source>
</reference>
<feature type="compositionally biased region" description="Low complexity" evidence="6">
    <location>
        <begin position="12"/>
        <end position="29"/>
    </location>
</feature>
<evidence type="ECO:0000256" key="2">
    <source>
        <dbReference type="ARBA" id="ARBA00023186"/>
    </source>
</evidence>
<name>A0AAE3VGP4_9BACT</name>
<dbReference type="EMBL" id="JAUSVL010000001">
    <property type="protein sequence ID" value="MDQ0290163.1"/>
    <property type="molecule type" value="Genomic_DNA"/>
</dbReference>
<comment type="caution">
    <text evidence="7">The sequence shown here is derived from an EMBL/GenBank/DDBJ whole genome shotgun (WGS) entry which is preliminary data.</text>
</comment>
<dbReference type="GO" id="GO:0006457">
    <property type="term" value="P:protein folding"/>
    <property type="evidence" value="ECO:0007669"/>
    <property type="project" value="InterPro"/>
</dbReference>
<dbReference type="PANTHER" id="PTHR21237:SF40">
    <property type="entry name" value="CELL CYCLE AND APOPTOSIS REGULATOR PROTEIN 2"/>
    <property type="match status" value="1"/>
</dbReference>
<dbReference type="GO" id="GO:0000774">
    <property type="term" value="F:adenyl-nucleotide exchange factor activity"/>
    <property type="evidence" value="ECO:0007669"/>
    <property type="project" value="InterPro"/>
</dbReference>
<dbReference type="Gene3D" id="3.90.20.20">
    <property type="match status" value="1"/>
</dbReference>
<dbReference type="Gene3D" id="2.30.22.10">
    <property type="entry name" value="Head domain of nucleotide exchange factor GrpE"/>
    <property type="match status" value="1"/>
</dbReference>
<dbReference type="GO" id="GO:0042803">
    <property type="term" value="F:protein homodimerization activity"/>
    <property type="evidence" value="ECO:0007669"/>
    <property type="project" value="InterPro"/>
</dbReference>
<evidence type="ECO:0000313" key="8">
    <source>
        <dbReference type="Proteomes" id="UP001238163"/>
    </source>
</evidence>
<evidence type="ECO:0000313" key="7">
    <source>
        <dbReference type="EMBL" id="MDQ0290163.1"/>
    </source>
</evidence>
<dbReference type="InterPro" id="IPR009012">
    <property type="entry name" value="GrpE_head"/>
</dbReference>
<gene>
    <name evidence="3" type="primary">grpE</name>
    <name evidence="7" type="ORF">J3R75_002270</name>
</gene>